<feature type="domain" description="N-acetyltransferase" evidence="2">
    <location>
        <begin position="8"/>
        <end position="161"/>
    </location>
</feature>
<dbReference type="RefSeq" id="WP_379904246.1">
    <property type="nucleotide sequence ID" value="NZ_JBHRTR010000034.1"/>
</dbReference>
<dbReference type="EC" id="2.3.-.-" evidence="3"/>
<reference evidence="4" key="1">
    <citation type="journal article" date="2019" name="Int. J. Syst. Evol. Microbiol.">
        <title>The Global Catalogue of Microorganisms (GCM) 10K type strain sequencing project: providing services to taxonomists for standard genome sequencing and annotation.</title>
        <authorList>
            <consortium name="The Broad Institute Genomics Platform"/>
            <consortium name="The Broad Institute Genome Sequencing Center for Infectious Disease"/>
            <person name="Wu L."/>
            <person name="Ma J."/>
        </authorList>
    </citation>
    <scope>NUCLEOTIDE SEQUENCE [LARGE SCALE GENOMIC DNA]</scope>
    <source>
        <strain evidence="4">KCTC 42964</strain>
    </source>
</reference>
<dbReference type="Proteomes" id="UP001595528">
    <property type="component" value="Unassembled WGS sequence"/>
</dbReference>
<name>A0ABV7L4Z8_9PROT</name>
<sequence>MNATHADIELRPVDRFNVDAILQLTVAPRQAQVVASAAVSLAQAHYEPGAWIRAVYQADRPVGLVVVFDPRDPDAEPDPIMHPGDILLWRLMIDRECQGRGYGQQAVQRVLERYRQEDGVERILATYAPGPQAPKSFFAGLGFKPEGQDDEGEIVVARPIRLRDGEPVPPASSGDSGGPGRT</sequence>
<dbReference type="CDD" id="cd04301">
    <property type="entry name" value="NAT_SF"/>
    <property type="match status" value="1"/>
</dbReference>
<protein>
    <submittedName>
        <fullName evidence="3">GNAT family N-acetyltransferase</fullName>
        <ecNumber evidence="3">2.3.-.-</ecNumber>
    </submittedName>
</protein>
<gene>
    <name evidence="3" type="ORF">ACFOGJ_21055</name>
</gene>
<accession>A0ABV7L4Z8</accession>
<evidence type="ECO:0000256" key="1">
    <source>
        <dbReference type="SAM" id="MobiDB-lite"/>
    </source>
</evidence>
<keyword evidence="4" id="KW-1185">Reference proteome</keyword>
<dbReference type="Gene3D" id="3.40.630.30">
    <property type="match status" value="1"/>
</dbReference>
<dbReference type="SUPFAM" id="SSF55729">
    <property type="entry name" value="Acyl-CoA N-acyltransferases (Nat)"/>
    <property type="match status" value="1"/>
</dbReference>
<keyword evidence="3" id="KW-0012">Acyltransferase</keyword>
<proteinExistence type="predicted"/>
<dbReference type="GO" id="GO:0016746">
    <property type="term" value="F:acyltransferase activity"/>
    <property type="evidence" value="ECO:0007669"/>
    <property type="project" value="UniProtKB-KW"/>
</dbReference>
<keyword evidence="3" id="KW-0808">Transferase</keyword>
<dbReference type="Pfam" id="PF00583">
    <property type="entry name" value="Acetyltransf_1"/>
    <property type="match status" value="1"/>
</dbReference>
<comment type="caution">
    <text evidence="3">The sequence shown here is derived from an EMBL/GenBank/DDBJ whole genome shotgun (WGS) entry which is preliminary data.</text>
</comment>
<evidence type="ECO:0000313" key="3">
    <source>
        <dbReference type="EMBL" id="MFC3229751.1"/>
    </source>
</evidence>
<evidence type="ECO:0000259" key="2">
    <source>
        <dbReference type="PROSITE" id="PS51186"/>
    </source>
</evidence>
<dbReference type="PROSITE" id="PS51186">
    <property type="entry name" value="GNAT"/>
    <property type="match status" value="1"/>
</dbReference>
<organism evidence="3 4">
    <name type="scientific">Marinibaculum pumilum</name>
    <dbReference type="NCBI Taxonomy" id="1766165"/>
    <lineage>
        <taxon>Bacteria</taxon>
        <taxon>Pseudomonadati</taxon>
        <taxon>Pseudomonadota</taxon>
        <taxon>Alphaproteobacteria</taxon>
        <taxon>Rhodospirillales</taxon>
        <taxon>Rhodospirillaceae</taxon>
        <taxon>Marinibaculum</taxon>
    </lineage>
</organism>
<feature type="region of interest" description="Disordered" evidence="1">
    <location>
        <begin position="159"/>
        <end position="182"/>
    </location>
</feature>
<dbReference type="EMBL" id="JBHRTR010000034">
    <property type="protein sequence ID" value="MFC3229751.1"/>
    <property type="molecule type" value="Genomic_DNA"/>
</dbReference>
<evidence type="ECO:0000313" key="4">
    <source>
        <dbReference type="Proteomes" id="UP001595528"/>
    </source>
</evidence>
<dbReference type="InterPro" id="IPR016181">
    <property type="entry name" value="Acyl_CoA_acyltransferase"/>
</dbReference>
<dbReference type="InterPro" id="IPR000182">
    <property type="entry name" value="GNAT_dom"/>
</dbReference>